<feature type="transmembrane region" description="Helical" evidence="5">
    <location>
        <begin position="12"/>
        <end position="31"/>
    </location>
</feature>
<gene>
    <name evidence="7" type="ORF">FE782_11500</name>
</gene>
<keyword evidence="7" id="KW-0436">Ligase</keyword>
<evidence type="ECO:0000256" key="1">
    <source>
        <dbReference type="ARBA" id="ARBA00004141"/>
    </source>
</evidence>
<sequence>MELNQKKIISSNFFLLMLMISLYFGVFNFYVGFSLKPYMIITAVNLLLFFRYIKFSNPLQYELFMVFFIIYYSSTALQFNYPEAHLRFIFALIIILCFYFITRGLLEWCDIESLKKILSVSGLVGCLASLTYYSIGVLSVGGSFIGNSIVYGLRIDRSLPRLIGTTSNDPNIFVYFITLYFFYTLFNLKSKLNILGFILSSLCILLSFSRGAYLAILFGLVVSLFISGNLKRKVKVLFLVSGFTAIVLGAGNYFSDGLNINPVEIIQQRFNSIQDDGGSGRLYLWENALKTFWDNPLFGIGINGTIEYSTEHYSHEGYVHNTFLEVLSESGIIGFLLYLTFWVSILHCCVRLLRINSNSKFLIVTFIAMFIQLNSLSILYNESFYIALLVLFKYYKTYLKHR</sequence>
<dbReference type="AlphaFoldDB" id="A0A5R9GF53"/>
<reference evidence="7 8" key="1">
    <citation type="submission" date="2019-05" db="EMBL/GenBank/DDBJ databases">
        <authorList>
            <person name="Narsing Rao M.P."/>
            <person name="Li W.J."/>
        </authorList>
    </citation>
    <scope>NUCLEOTIDE SEQUENCE [LARGE SCALE GENOMIC DNA]</scope>
    <source>
        <strain evidence="7 8">SYSU_K30003</strain>
    </source>
</reference>
<evidence type="ECO:0000313" key="8">
    <source>
        <dbReference type="Proteomes" id="UP000309676"/>
    </source>
</evidence>
<name>A0A5R9GF53_9BACL</name>
<organism evidence="7 8">
    <name type="scientific">Paenibacillus antri</name>
    <dbReference type="NCBI Taxonomy" id="2582848"/>
    <lineage>
        <taxon>Bacteria</taxon>
        <taxon>Bacillati</taxon>
        <taxon>Bacillota</taxon>
        <taxon>Bacilli</taxon>
        <taxon>Bacillales</taxon>
        <taxon>Paenibacillaceae</taxon>
        <taxon>Paenibacillus</taxon>
    </lineage>
</organism>
<dbReference type="GO" id="GO:0016020">
    <property type="term" value="C:membrane"/>
    <property type="evidence" value="ECO:0007669"/>
    <property type="project" value="UniProtKB-SubCell"/>
</dbReference>
<evidence type="ECO:0000256" key="5">
    <source>
        <dbReference type="SAM" id="Phobius"/>
    </source>
</evidence>
<evidence type="ECO:0000259" key="6">
    <source>
        <dbReference type="Pfam" id="PF04932"/>
    </source>
</evidence>
<feature type="transmembrane region" description="Helical" evidence="5">
    <location>
        <begin position="61"/>
        <end position="79"/>
    </location>
</feature>
<dbReference type="Proteomes" id="UP000309676">
    <property type="component" value="Unassembled WGS sequence"/>
</dbReference>
<dbReference type="GO" id="GO:0016874">
    <property type="term" value="F:ligase activity"/>
    <property type="evidence" value="ECO:0007669"/>
    <property type="project" value="UniProtKB-KW"/>
</dbReference>
<proteinExistence type="predicted"/>
<keyword evidence="8" id="KW-1185">Reference proteome</keyword>
<feature type="transmembrane region" description="Helical" evidence="5">
    <location>
        <begin position="331"/>
        <end position="349"/>
    </location>
</feature>
<dbReference type="Pfam" id="PF04932">
    <property type="entry name" value="Wzy_C"/>
    <property type="match status" value="1"/>
</dbReference>
<dbReference type="PANTHER" id="PTHR37422:SF17">
    <property type="entry name" value="O-ANTIGEN LIGASE"/>
    <property type="match status" value="1"/>
</dbReference>
<dbReference type="EMBL" id="VCIW01000006">
    <property type="protein sequence ID" value="TLS51998.1"/>
    <property type="molecule type" value="Genomic_DNA"/>
</dbReference>
<dbReference type="InterPro" id="IPR007016">
    <property type="entry name" value="O-antigen_ligase-rel_domated"/>
</dbReference>
<evidence type="ECO:0000256" key="2">
    <source>
        <dbReference type="ARBA" id="ARBA00022692"/>
    </source>
</evidence>
<accession>A0A5R9GF53</accession>
<comment type="subcellular location">
    <subcellularLocation>
        <location evidence="1">Membrane</location>
        <topology evidence="1">Multi-pass membrane protein</topology>
    </subcellularLocation>
</comment>
<protein>
    <submittedName>
        <fullName evidence="7">O-antigen ligase family protein</fullName>
    </submittedName>
</protein>
<keyword evidence="3 5" id="KW-1133">Transmembrane helix</keyword>
<feature type="transmembrane region" description="Helical" evidence="5">
    <location>
        <begin position="171"/>
        <end position="188"/>
    </location>
</feature>
<feature type="domain" description="O-antigen ligase-related" evidence="6">
    <location>
        <begin position="196"/>
        <end position="339"/>
    </location>
</feature>
<dbReference type="PANTHER" id="PTHR37422">
    <property type="entry name" value="TEICHURONIC ACID BIOSYNTHESIS PROTEIN TUAE"/>
    <property type="match status" value="1"/>
</dbReference>
<feature type="transmembrane region" description="Helical" evidence="5">
    <location>
        <begin position="194"/>
        <end position="224"/>
    </location>
</feature>
<evidence type="ECO:0000313" key="7">
    <source>
        <dbReference type="EMBL" id="TLS51998.1"/>
    </source>
</evidence>
<feature type="transmembrane region" description="Helical" evidence="5">
    <location>
        <begin position="236"/>
        <end position="254"/>
    </location>
</feature>
<evidence type="ECO:0000256" key="4">
    <source>
        <dbReference type="ARBA" id="ARBA00023136"/>
    </source>
</evidence>
<evidence type="ECO:0000256" key="3">
    <source>
        <dbReference type="ARBA" id="ARBA00022989"/>
    </source>
</evidence>
<keyword evidence="4 5" id="KW-0472">Membrane</keyword>
<keyword evidence="2 5" id="KW-0812">Transmembrane</keyword>
<feature type="transmembrane region" description="Helical" evidence="5">
    <location>
        <begin position="85"/>
        <end position="105"/>
    </location>
</feature>
<dbReference type="RefSeq" id="WP_138194242.1">
    <property type="nucleotide sequence ID" value="NZ_VCIW01000006.1"/>
</dbReference>
<comment type="caution">
    <text evidence="7">The sequence shown here is derived from an EMBL/GenBank/DDBJ whole genome shotgun (WGS) entry which is preliminary data.</text>
</comment>
<dbReference type="OrthoDB" id="2678449at2"/>
<dbReference type="InterPro" id="IPR051533">
    <property type="entry name" value="WaaL-like"/>
</dbReference>
<feature type="transmembrane region" description="Helical" evidence="5">
    <location>
        <begin position="361"/>
        <end position="380"/>
    </location>
</feature>